<keyword evidence="3" id="KW-1185">Reference proteome</keyword>
<dbReference type="InParanoid" id="A0A067PR66"/>
<dbReference type="HOGENOM" id="CLU_735795_0_0_1"/>
<dbReference type="EMBL" id="KL197737">
    <property type="protein sequence ID" value="KDQ52806.1"/>
    <property type="molecule type" value="Genomic_DNA"/>
</dbReference>
<evidence type="ECO:0000313" key="3">
    <source>
        <dbReference type="Proteomes" id="UP000027265"/>
    </source>
</evidence>
<keyword evidence="1" id="KW-0472">Membrane</keyword>
<feature type="transmembrane region" description="Helical" evidence="1">
    <location>
        <begin position="73"/>
        <end position="91"/>
    </location>
</feature>
<keyword evidence="1" id="KW-1133">Transmembrane helix</keyword>
<evidence type="ECO:0000313" key="2">
    <source>
        <dbReference type="EMBL" id="KDQ52806.1"/>
    </source>
</evidence>
<protein>
    <submittedName>
        <fullName evidence="2">Uncharacterized protein</fullName>
    </submittedName>
</protein>
<evidence type="ECO:0000256" key="1">
    <source>
        <dbReference type="SAM" id="Phobius"/>
    </source>
</evidence>
<name>A0A067PR66_9AGAM</name>
<reference evidence="3" key="1">
    <citation type="journal article" date="2014" name="Proc. Natl. Acad. Sci. U.S.A.">
        <title>Extensive sampling of basidiomycete genomes demonstrates inadequacy of the white-rot/brown-rot paradigm for wood decay fungi.</title>
        <authorList>
            <person name="Riley R."/>
            <person name="Salamov A.A."/>
            <person name="Brown D.W."/>
            <person name="Nagy L.G."/>
            <person name="Floudas D."/>
            <person name="Held B.W."/>
            <person name="Levasseur A."/>
            <person name="Lombard V."/>
            <person name="Morin E."/>
            <person name="Otillar R."/>
            <person name="Lindquist E.A."/>
            <person name="Sun H."/>
            <person name="LaButti K.M."/>
            <person name="Schmutz J."/>
            <person name="Jabbour D."/>
            <person name="Luo H."/>
            <person name="Baker S.E."/>
            <person name="Pisabarro A.G."/>
            <person name="Walton J.D."/>
            <person name="Blanchette R.A."/>
            <person name="Henrissat B."/>
            <person name="Martin F."/>
            <person name="Cullen D."/>
            <person name="Hibbett D.S."/>
            <person name="Grigoriev I.V."/>
        </authorList>
    </citation>
    <scope>NUCLEOTIDE SEQUENCE [LARGE SCALE GENOMIC DNA]</scope>
    <source>
        <strain evidence="3">MUCL 33604</strain>
    </source>
</reference>
<gene>
    <name evidence="2" type="ORF">JAAARDRAFT_39793</name>
</gene>
<dbReference type="Proteomes" id="UP000027265">
    <property type="component" value="Unassembled WGS sequence"/>
</dbReference>
<keyword evidence="1" id="KW-0812">Transmembrane</keyword>
<proteinExistence type="predicted"/>
<dbReference type="AlphaFoldDB" id="A0A067PR66"/>
<accession>A0A067PR66</accession>
<sequence>MPDSEPSVIHLNGVGDSTTPSQAQCLEVPPGYTSSSQLSPTFRMGLKILRFCWAFLWRIPLFGIKFLRLSWTSFPWILCTILILLGCYRVYIPVRSFFGYLGAIPDQFADGISRATALLATFSLSLACQTVGWGCLANTNMTEGQAPLVQSHIIPHPYAIHIVAEELYHEALSTHELFDHILDIANGTVIRTVLDWRSDMTDLRLQIEYGSNLPDKGELVLNVEALEESLMELADILAKMNHMGANLLKFFIRGYQSLERRLRSLQGHETPEKWEDFELLLLRFIEKLQDTVTRYSLVVNATVATSMNVQRISARCYDKATKAANELSLEFKAKPFNGFFFQSNGVWSPVCRGYEYRTFWDSTNPSDQGRFSESQG</sequence>
<organism evidence="2 3">
    <name type="scientific">Jaapia argillacea MUCL 33604</name>
    <dbReference type="NCBI Taxonomy" id="933084"/>
    <lineage>
        <taxon>Eukaryota</taxon>
        <taxon>Fungi</taxon>
        <taxon>Dikarya</taxon>
        <taxon>Basidiomycota</taxon>
        <taxon>Agaricomycotina</taxon>
        <taxon>Agaricomycetes</taxon>
        <taxon>Agaricomycetidae</taxon>
        <taxon>Jaapiales</taxon>
        <taxon>Jaapiaceae</taxon>
        <taxon>Jaapia</taxon>
    </lineage>
</organism>